<evidence type="ECO:0000259" key="6">
    <source>
        <dbReference type="PROSITE" id="PS51194"/>
    </source>
</evidence>
<evidence type="ECO:0000313" key="7">
    <source>
        <dbReference type="EMBL" id="CAH0398438.1"/>
    </source>
</evidence>
<reference evidence="7" key="1">
    <citation type="submission" date="2021-12" db="EMBL/GenBank/DDBJ databases">
        <authorList>
            <person name="King R."/>
        </authorList>
    </citation>
    <scope>NUCLEOTIDE SEQUENCE</scope>
</reference>
<evidence type="ECO:0000313" key="8">
    <source>
        <dbReference type="Proteomes" id="UP001153292"/>
    </source>
</evidence>
<dbReference type="CDD" id="cd18795">
    <property type="entry name" value="SF2_C_Ski2"/>
    <property type="match status" value="1"/>
</dbReference>
<dbReference type="PANTHER" id="PTHR47835">
    <property type="entry name" value="HFM1, ATP DEPENDENT DNA HELICASE HOMOLOG"/>
    <property type="match status" value="1"/>
</dbReference>
<dbReference type="InterPro" id="IPR011545">
    <property type="entry name" value="DEAD/DEAH_box_helicase_dom"/>
</dbReference>
<dbReference type="PROSITE" id="PS51194">
    <property type="entry name" value="HELICASE_CTER"/>
    <property type="match status" value="1"/>
</dbReference>
<keyword evidence="3" id="KW-0067">ATP-binding</keyword>
<dbReference type="Gene3D" id="1.10.10.10">
    <property type="entry name" value="Winged helix-like DNA-binding domain superfamily/Winged helix DNA-binding domain"/>
    <property type="match status" value="1"/>
</dbReference>
<dbReference type="Pfam" id="PF00270">
    <property type="entry name" value="DEAD"/>
    <property type="match status" value="1"/>
</dbReference>
<dbReference type="PANTHER" id="PTHR47835:SF3">
    <property type="entry name" value="HELICASE FOR MEIOSIS 1"/>
    <property type="match status" value="1"/>
</dbReference>
<evidence type="ECO:0000256" key="3">
    <source>
        <dbReference type="ARBA" id="ARBA00022840"/>
    </source>
</evidence>
<organism evidence="7 8">
    <name type="scientific">Chilo suppressalis</name>
    <name type="common">Asiatic rice borer moth</name>
    <dbReference type="NCBI Taxonomy" id="168631"/>
    <lineage>
        <taxon>Eukaryota</taxon>
        <taxon>Metazoa</taxon>
        <taxon>Ecdysozoa</taxon>
        <taxon>Arthropoda</taxon>
        <taxon>Hexapoda</taxon>
        <taxon>Insecta</taxon>
        <taxon>Pterygota</taxon>
        <taxon>Neoptera</taxon>
        <taxon>Endopterygota</taxon>
        <taxon>Lepidoptera</taxon>
        <taxon>Glossata</taxon>
        <taxon>Ditrysia</taxon>
        <taxon>Pyraloidea</taxon>
        <taxon>Crambidae</taxon>
        <taxon>Crambinae</taxon>
        <taxon>Chilo</taxon>
    </lineage>
</organism>
<dbReference type="InterPro" id="IPR004179">
    <property type="entry name" value="Sec63-dom"/>
</dbReference>
<accession>A0ABN8AZN0</accession>
<feature type="domain" description="Helicase C-terminal" evidence="6">
    <location>
        <begin position="334"/>
        <end position="519"/>
    </location>
</feature>
<dbReference type="SMART" id="SM00490">
    <property type="entry name" value="HELICc"/>
    <property type="match status" value="1"/>
</dbReference>
<dbReference type="SUPFAM" id="SSF52540">
    <property type="entry name" value="P-loop containing nucleoside triphosphate hydrolases"/>
    <property type="match status" value="1"/>
</dbReference>
<dbReference type="SMART" id="SM00487">
    <property type="entry name" value="DEXDc"/>
    <property type="match status" value="1"/>
</dbReference>
<dbReference type="PROSITE" id="PS51192">
    <property type="entry name" value="HELICASE_ATP_BIND_1"/>
    <property type="match status" value="1"/>
</dbReference>
<gene>
    <name evidence="7" type="ORF">CHILSU_LOCUS1558</name>
</gene>
<keyword evidence="8" id="KW-1185">Reference proteome</keyword>
<dbReference type="InterPro" id="IPR001650">
    <property type="entry name" value="Helicase_C-like"/>
</dbReference>
<proteinExistence type="inferred from homology"/>
<dbReference type="EMBL" id="OU963904">
    <property type="protein sequence ID" value="CAH0398438.1"/>
    <property type="molecule type" value="Genomic_DNA"/>
</dbReference>
<evidence type="ECO:0000256" key="2">
    <source>
        <dbReference type="ARBA" id="ARBA00022741"/>
    </source>
</evidence>
<evidence type="ECO:0008006" key="9">
    <source>
        <dbReference type="Google" id="ProtNLM"/>
    </source>
</evidence>
<dbReference type="Proteomes" id="UP001153292">
    <property type="component" value="Chromosome 11"/>
</dbReference>
<dbReference type="SUPFAM" id="SSF46785">
    <property type="entry name" value="Winged helix' DNA-binding domain"/>
    <property type="match status" value="1"/>
</dbReference>
<dbReference type="InterPro" id="IPR036388">
    <property type="entry name" value="WH-like_DNA-bd_sf"/>
</dbReference>
<dbReference type="InterPro" id="IPR036390">
    <property type="entry name" value="WH_DNA-bd_sf"/>
</dbReference>
<dbReference type="Gene3D" id="1.10.3380.10">
    <property type="entry name" value="Sec63 N-terminal domain-like domain"/>
    <property type="match status" value="1"/>
</dbReference>
<dbReference type="InterPro" id="IPR027417">
    <property type="entry name" value="P-loop_NTPase"/>
</dbReference>
<dbReference type="SMART" id="SM00973">
    <property type="entry name" value="Sec63"/>
    <property type="match status" value="1"/>
</dbReference>
<feature type="region of interest" description="Disordered" evidence="4">
    <location>
        <begin position="1549"/>
        <end position="1583"/>
    </location>
</feature>
<evidence type="ECO:0000256" key="1">
    <source>
        <dbReference type="ARBA" id="ARBA00010140"/>
    </source>
</evidence>
<dbReference type="Pfam" id="PF00271">
    <property type="entry name" value="Helicase_C"/>
    <property type="match status" value="1"/>
</dbReference>
<comment type="similarity">
    <text evidence="1">Belongs to the helicase family. SKI2 subfamily.</text>
</comment>
<dbReference type="Pfam" id="PF02889">
    <property type="entry name" value="Sec63"/>
    <property type="match status" value="1"/>
</dbReference>
<feature type="domain" description="Helicase ATP-binding" evidence="5">
    <location>
        <begin position="83"/>
        <end position="293"/>
    </location>
</feature>
<sequence>MCTNLSSFTDVLGDEIPDSQPISFGSSVETQSRFDIEENARYTRPVKGTGQVGNFRSIEEIDPKYRHVFTYQYFNLVQSGVIDDALYTDKSMVVCAPTGSGKTVVFEMAIVQLLMDIENKNDRDNFKIIYMAPVKALCTERLTEWYSKFNKIGLLCIEVTGDTDIEFGQLQPYKIIITTPEKWDILTRRWRDHRGLVEMVKLFLIDEVHILNDNIRGPVLEAVVSRMKTIESAAQSAHRIEKLQEQYQMNTDSMTVSTVKTSPPRIRFVAVSATVSNPEDVSAWLGSEDKPAVFYKFGDECRPVKIHRVVEGYPCPDGTSIFKFDIILNYKLWPIIQKYHNGKPTLIFCNTRKSVLLTAETLSREITITFNPEQKAKLTALASTIKNKKLQTLVLAGVGCHHAGLLYEERFNIEQAFRNRNLPILITTTTLAMGVNLPAHLVIVKNTQQYVNGAYQEYSISTVLQMLGRAGRPQFDTDATAVIMTRQRDKARYQALVEGTEPLQSYLHMRLAENLNSEAALGTVGDVAQCVQWLRSTFLYVRAAKDPKRYLGLTPAAPCYQISKKIEEMCVRAMNSLASAGLITMDEASCIASTEAGRLMSIFYLDLETMKLIMKLQGDETLEQLLSVICESHELADMHLRVDERRCLNALNRNNKAATIRFPMKGKISSRQMKLSCIIQAVLGCLPILDPSLNQEAMKIMRVAVRICKCLVAYVTRPEVTSEQREFFNALLNSLVLAKCVEAHLWENSHFISKQLKGIGPTFSTLLASAGKVTFLLLEESHPRDLERIMNKGPPAGNIIRKQISLLPKYQLETTPIDEKTVSIQLRLLNQAYLSENIEDLTAGNAHKCYVIAGDSKNNIMLFKTFKDTDLISVYNGIMTFEITRNHTFEHKLYVHCISATFVGIDARCEYTFMKQMPTTSDISSFYFQNNKTEKNLINTNKIETNERKRKNDDNIMKSKEKKKRENEFAEKCRLLKKSFDNTSNKIKNDLRETEKKTKNTLKGLVDTFKPDLCNKSEAGLDSNKDYFNELASLDNNLNIDDFEDPMDSQKINSLLNDIESEIIGNNQVSYKGFNEVKTVENKKQTRRNEYKYKESKQPYYKFIELLERNVEMSEDEEPPEKQNGFSETIKDQLDKYLQISRNVAISSDPIVSRLCNDEQDLVKTQCNSVNVNTEVFTNDDDPTNNMGITITDKCLKHYMMVNTMQVESKDDQTSRSNRNTSSAIDNGIETSKCLDLFSDVIENLSNEKVEIEYNNQDIKAKHKNSQNLNICTLEGFNNYHQQNTFLEHNAKIMQLLPLVHSNSLILRDSDLARNWVIKSNKIVNNHADAEHNRLNIHDDIVTMQNNYKTDYVTNKYNTAVLREALKQKETVPCISTNQKHQKGHIELDETHSDLPDIRKICGSHNIAKEKQQQQETDTDKVNINNFFKETSNSEINKHDQDGTLKELLDNRLRKKQEHKYKFSSEKVYIQSKFSADNYIQIIRKLKIDLDVTETIIENKITPESSATFNTDNFSRNTGKNKSSKPFEYNANTKAIMHFEPDTNNLKREHDTRTKETEVALEDDSKIKKSKDTESSATFNTDPFCRNTGKNQWLKPNKHNADTKAIMHLQSDTNNLKRERDTRTKEAKVILMDDSEIEKSKYIASNPSHRVIQSDNHNNTNSTIDNLLNKYIKVFSNNDKNKKTTNIQSSNIYNHRTLQPIKTNKPFKITEIQNLNLQLSEISDPAKATNDFDAFAIEDINKNLLIRNQELPTSSDDAEFSQRTQIEDPIAAIHDHAAFSSHLPLYEEEDLIEEHFDVDQAMLNPKTLLMRYNNGESNNEIIPPPPEFCNSGGDYSPEIDDNLINNLISPPLHSPNYNSVFEDQLNSNGTDLTCQYFETWTLNTDDPYEIDNFNTHPMRSSINRNTTENNRYPVPSLGARYGKLNQFRFHRKNKLKVKM</sequence>
<dbReference type="InterPro" id="IPR014001">
    <property type="entry name" value="Helicase_ATP-bd"/>
</dbReference>
<name>A0ABN8AZN0_CHISP</name>
<dbReference type="SUPFAM" id="SSF158702">
    <property type="entry name" value="Sec63 N-terminal domain-like"/>
    <property type="match status" value="1"/>
</dbReference>
<dbReference type="InterPro" id="IPR052247">
    <property type="entry name" value="Meiotic_Crossover_Helicase"/>
</dbReference>
<keyword evidence="2" id="KW-0547">Nucleotide-binding</keyword>
<evidence type="ECO:0000256" key="4">
    <source>
        <dbReference type="SAM" id="MobiDB-lite"/>
    </source>
</evidence>
<evidence type="ECO:0000259" key="5">
    <source>
        <dbReference type="PROSITE" id="PS51192"/>
    </source>
</evidence>
<feature type="compositionally biased region" description="Basic and acidic residues" evidence="4">
    <location>
        <begin position="1549"/>
        <end position="1574"/>
    </location>
</feature>
<dbReference type="Gene3D" id="3.40.50.300">
    <property type="entry name" value="P-loop containing nucleotide triphosphate hydrolases"/>
    <property type="match status" value="2"/>
</dbReference>
<protein>
    <recommendedName>
        <fullName evidence="9">ATP-dependent DNA helicase HFM1</fullName>
    </recommendedName>
</protein>